<dbReference type="RefSeq" id="WP_192028342.1">
    <property type="nucleotide sequence ID" value="NZ_JACYTR010000006.1"/>
</dbReference>
<dbReference type="Pfam" id="PF04116">
    <property type="entry name" value="FA_hydroxylase"/>
    <property type="match status" value="1"/>
</dbReference>
<evidence type="ECO:0000256" key="4">
    <source>
        <dbReference type="ARBA" id="ARBA00023136"/>
    </source>
</evidence>
<keyword evidence="2 5" id="KW-0812">Transmembrane</keyword>
<evidence type="ECO:0000259" key="6">
    <source>
        <dbReference type="Pfam" id="PF04116"/>
    </source>
</evidence>
<dbReference type="GO" id="GO:0016491">
    <property type="term" value="F:oxidoreductase activity"/>
    <property type="evidence" value="ECO:0007669"/>
    <property type="project" value="InterPro"/>
</dbReference>
<feature type="transmembrane region" description="Helical" evidence="5">
    <location>
        <begin position="135"/>
        <end position="162"/>
    </location>
</feature>
<feature type="transmembrane region" description="Helical" evidence="5">
    <location>
        <begin position="66"/>
        <end position="89"/>
    </location>
</feature>
<dbReference type="InterPro" id="IPR006694">
    <property type="entry name" value="Fatty_acid_hydroxylase"/>
</dbReference>
<protein>
    <submittedName>
        <fullName evidence="7">Sterol desaturase family protein</fullName>
    </submittedName>
</protein>
<accession>A0AAW3ZHV0</accession>
<gene>
    <name evidence="7" type="ORF">IFO71_04475</name>
</gene>
<keyword evidence="4 5" id="KW-0472">Membrane</keyword>
<proteinExistence type="predicted"/>
<dbReference type="PANTHER" id="PTHR11863">
    <property type="entry name" value="STEROL DESATURASE"/>
    <property type="match status" value="1"/>
</dbReference>
<evidence type="ECO:0000256" key="5">
    <source>
        <dbReference type="SAM" id="Phobius"/>
    </source>
</evidence>
<evidence type="ECO:0000256" key="2">
    <source>
        <dbReference type="ARBA" id="ARBA00022692"/>
    </source>
</evidence>
<reference evidence="7 8" key="1">
    <citation type="submission" date="2020-09" db="EMBL/GenBank/DDBJ databases">
        <title>Pseudoxanthomonas sp. CAU 1598 isolated from sand of Yaerae Beach.</title>
        <authorList>
            <person name="Kim W."/>
        </authorList>
    </citation>
    <scope>NUCLEOTIDE SEQUENCE [LARGE SCALE GENOMIC DNA]</scope>
    <source>
        <strain evidence="7 8">CAU 1598</strain>
    </source>
</reference>
<organism evidence="7 8">
    <name type="scientific">Pseudomarimonas arenosa</name>
    <dbReference type="NCBI Taxonomy" id="2774145"/>
    <lineage>
        <taxon>Bacteria</taxon>
        <taxon>Pseudomonadati</taxon>
        <taxon>Pseudomonadota</taxon>
        <taxon>Gammaproteobacteria</taxon>
        <taxon>Lysobacterales</taxon>
        <taxon>Lysobacteraceae</taxon>
        <taxon>Pseudomarimonas</taxon>
    </lineage>
</organism>
<feature type="domain" description="Fatty acid hydroxylase" evidence="6">
    <location>
        <begin position="76"/>
        <end position="207"/>
    </location>
</feature>
<dbReference type="InterPro" id="IPR050307">
    <property type="entry name" value="Sterol_Desaturase_Related"/>
</dbReference>
<evidence type="ECO:0000313" key="7">
    <source>
        <dbReference type="EMBL" id="MBD8524990.1"/>
    </source>
</evidence>
<dbReference type="GO" id="GO:0016020">
    <property type="term" value="C:membrane"/>
    <property type="evidence" value="ECO:0007669"/>
    <property type="project" value="UniProtKB-SubCell"/>
</dbReference>
<dbReference type="Proteomes" id="UP000613768">
    <property type="component" value="Unassembled WGS sequence"/>
</dbReference>
<evidence type="ECO:0000313" key="8">
    <source>
        <dbReference type="Proteomes" id="UP000613768"/>
    </source>
</evidence>
<name>A0AAW3ZHV0_9GAMM</name>
<comment type="caution">
    <text evidence="7">The sequence shown here is derived from an EMBL/GenBank/DDBJ whole genome shotgun (WGS) entry which is preliminary data.</text>
</comment>
<dbReference type="EMBL" id="JACYTR010000006">
    <property type="protein sequence ID" value="MBD8524990.1"/>
    <property type="molecule type" value="Genomic_DNA"/>
</dbReference>
<evidence type="ECO:0000256" key="3">
    <source>
        <dbReference type="ARBA" id="ARBA00022989"/>
    </source>
</evidence>
<dbReference type="GO" id="GO:0005506">
    <property type="term" value="F:iron ion binding"/>
    <property type="evidence" value="ECO:0007669"/>
    <property type="project" value="InterPro"/>
</dbReference>
<dbReference type="GO" id="GO:0008610">
    <property type="term" value="P:lipid biosynthetic process"/>
    <property type="evidence" value="ECO:0007669"/>
    <property type="project" value="InterPro"/>
</dbReference>
<sequence length="238" mass="27496">MNPVFVVAIAAALMLAVEQHIPNVRQPKVQGWIARLIVLNAVQVAIVYIGALTWDGWIPQWHLFNAAQLSTPLGIALGYLTVTFVYYWWHRARHEVPLLWRWLHQVHHSPVRIECLMSFYKHPLEIFLNGLLSSWLLHGLLGLSASSAAVVVVMTGVAELFYHWNVRTPYWLGFIFQRPEMHRRHHARDWHRSNYSDLPIWDLLFGTFDNPRATPPACGFANGAERELHHLLLGRTPR</sequence>
<dbReference type="AlphaFoldDB" id="A0AAW3ZHV0"/>
<comment type="subcellular location">
    <subcellularLocation>
        <location evidence="1">Membrane</location>
    </subcellularLocation>
</comment>
<keyword evidence="3 5" id="KW-1133">Transmembrane helix</keyword>
<evidence type="ECO:0000256" key="1">
    <source>
        <dbReference type="ARBA" id="ARBA00004370"/>
    </source>
</evidence>
<feature type="transmembrane region" description="Helical" evidence="5">
    <location>
        <begin position="29"/>
        <end position="54"/>
    </location>
</feature>
<keyword evidence="8" id="KW-1185">Reference proteome</keyword>